<protein>
    <submittedName>
        <fullName evidence="1">Peptide deacylase</fullName>
    </submittedName>
</protein>
<evidence type="ECO:0000313" key="1">
    <source>
        <dbReference type="EMBL" id="KRM97455.1"/>
    </source>
</evidence>
<dbReference type="STRING" id="1423725.FC19_GL001493"/>
<dbReference type="EMBL" id="AYZD01000001">
    <property type="protein sequence ID" value="KRM97455.1"/>
    <property type="molecule type" value="Genomic_DNA"/>
</dbReference>
<dbReference type="InterPro" id="IPR050072">
    <property type="entry name" value="Peptidase_M20A"/>
</dbReference>
<dbReference type="Gene3D" id="3.40.630.10">
    <property type="entry name" value="Zn peptidases"/>
    <property type="match status" value="1"/>
</dbReference>
<dbReference type="Pfam" id="PF01546">
    <property type="entry name" value="Peptidase_M20"/>
    <property type="match status" value="1"/>
</dbReference>
<dbReference type="InterPro" id="IPR002933">
    <property type="entry name" value="Peptidase_M20"/>
</dbReference>
<dbReference type="GO" id="GO:0016787">
    <property type="term" value="F:hydrolase activity"/>
    <property type="evidence" value="ECO:0007669"/>
    <property type="project" value="InterPro"/>
</dbReference>
<gene>
    <name evidence="1" type="ORF">FC19_GL001493</name>
</gene>
<accession>A0A0R2CZJ2</accession>
<dbReference type="Proteomes" id="UP000051015">
    <property type="component" value="Unassembled WGS sequence"/>
</dbReference>
<dbReference type="PANTHER" id="PTHR43808">
    <property type="entry name" value="ACETYLORNITHINE DEACETYLASE"/>
    <property type="match status" value="1"/>
</dbReference>
<evidence type="ECO:0000313" key="2">
    <source>
        <dbReference type="Proteomes" id="UP000051015"/>
    </source>
</evidence>
<organism evidence="1 2">
    <name type="scientific">Liquorilactobacillus aquaticus DSM 21051</name>
    <dbReference type="NCBI Taxonomy" id="1423725"/>
    <lineage>
        <taxon>Bacteria</taxon>
        <taxon>Bacillati</taxon>
        <taxon>Bacillota</taxon>
        <taxon>Bacilli</taxon>
        <taxon>Lactobacillales</taxon>
        <taxon>Lactobacillaceae</taxon>
        <taxon>Liquorilactobacillus</taxon>
    </lineage>
</organism>
<dbReference type="PATRIC" id="fig|1423725.3.peg.1535"/>
<dbReference type="InterPro" id="IPR012166">
    <property type="entry name" value="Uncharacterised_RocB"/>
</dbReference>
<comment type="caution">
    <text evidence="1">The sequence shown here is derived from an EMBL/GenBank/DDBJ whole genome shotgun (WGS) entry which is preliminary data.</text>
</comment>
<sequence length="548" mass="62880">MEMYQKLKQMSEAQRIEAITRRLVSVKSVNGTAGEIAIAEEVEDVLRSFPFFKEHPRFVWTQELPNDTLGRKNVFALIKKEGATKTIIYHSHMDTVGINDFGVLKEEALNSDQLAEYFKHYSEDPDIQKDALSGNWLFGRGALDMKSGDAVNLTNLLYYSEHPEELTGNLLFMGNCVEENDHSGAIASLDELERLKKKYDLTYEVAVNTDFISPKYEGDQQKYIYYGAAGKALTCFYIKGIETHVGNTYAGVDSTLVASRINLLINNNPEFIEHIPDEEVLPSSCLMLRDQKDFYNVQTAKVTQMYFNTFTYKRPVYEILQHLKEAVQHDCRDLVADLAAKQAAYLNSLSFPAVKDERKIKVFTFVEYLDYLHQEGIQVDELIHAFWEENHELDKREIGFALIDYLDKQINDSAAKVILFLAPPFCPHNSIASDSHIYQKLKATLADYEQEEDFKMKQFFPYLSDSSYLAIDENDAEINQLTENFPFAGRIYPLPYDKMRALNIPAVDIGVFGKGAHTWKERVYKPYSFGVLPKLIRNFTAKAWKSEE</sequence>
<dbReference type="PANTHER" id="PTHR43808:SF27">
    <property type="entry name" value="PROTEIN ROCB"/>
    <property type="match status" value="1"/>
</dbReference>
<reference evidence="1 2" key="1">
    <citation type="journal article" date="2015" name="Genome Announc.">
        <title>Expanding the biotechnology potential of lactobacilli through comparative genomics of 213 strains and associated genera.</title>
        <authorList>
            <person name="Sun Z."/>
            <person name="Harris H.M."/>
            <person name="McCann A."/>
            <person name="Guo C."/>
            <person name="Argimon S."/>
            <person name="Zhang W."/>
            <person name="Yang X."/>
            <person name="Jeffery I.B."/>
            <person name="Cooney J.C."/>
            <person name="Kagawa T.F."/>
            <person name="Liu W."/>
            <person name="Song Y."/>
            <person name="Salvetti E."/>
            <person name="Wrobel A."/>
            <person name="Rasinkangas P."/>
            <person name="Parkhill J."/>
            <person name="Rea M.C."/>
            <person name="O'Sullivan O."/>
            <person name="Ritari J."/>
            <person name="Douillard F.P."/>
            <person name="Paul Ross R."/>
            <person name="Yang R."/>
            <person name="Briner A.E."/>
            <person name="Felis G.E."/>
            <person name="de Vos W.M."/>
            <person name="Barrangou R."/>
            <person name="Klaenhammer T.R."/>
            <person name="Caufield P.W."/>
            <person name="Cui Y."/>
            <person name="Zhang H."/>
            <person name="O'Toole P.W."/>
        </authorList>
    </citation>
    <scope>NUCLEOTIDE SEQUENCE [LARGE SCALE GENOMIC DNA]</scope>
    <source>
        <strain evidence="1 2">DSM 21051</strain>
    </source>
</reference>
<dbReference type="SUPFAM" id="SSF53187">
    <property type="entry name" value="Zn-dependent exopeptidases"/>
    <property type="match status" value="1"/>
</dbReference>
<proteinExistence type="predicted"/>
<dbReference type="PIRSF" id="PIRSF010386">
    <property type="entry name" value="RocB"/>
    <property type="match status" value="1"/>
</dbReference>
<name>A0A0R2CZJ2_9LACO</name>
<keyword evidence="2" id="KW-1185">Reference proteome</keyword>
<dbReference type="AlphaFoldDB" id="A0A0R2CZJ2"/>